<feature type="compositionally biased region" description="Basic and acidic residues" evidence="1">
    <location>
        <begin position="20"/>
        <end position="37"/>
    </location>
</feature>
<evidence type="ECO:0000313" key="2">
    <source>
        <dbReference type="EMBL" id="VDD63377.1"/>
    </source>
</evidence>
<proteinExistence type="predicted"/>
<feature type="region of interest" description="Disordered" evidence="1">
    <location>
        <begin position="80"/>
        <end position="109"/>
    </location>
</feature>
<feature type="region of interest" description="Disordered" evidence="1">
    <location>
        <begin position="1"/>
        <end position="53"/>
    </location>
</feature>
<gene>
    <name evidence="2" type="ORF">BOLC6T38830H</name>
</gene>
<reference evidence="2" key="1">
    <citation type="submission" date="2018-11" db="EMBL/GenBank/DDBJ databases">
        <authorList>
            <consortium name="Genoscope - CEA"/>
            <person name="William W."/>
        </authorList>
    </citation>
    <scope>NUCLEOTIDE SEQUENCE</scope>
</reference>
<feature type="compositionally biased region" description="Polar residues" evidence="1">
    <location>
        <begin position="40"/>
        <end position="51"/>
    </location>
</feature>
<organism evidence="2">
    <name type="scientific">Brassica oleracea</name>
    <name type="common">Wild cabbage</name>
    <dbReference type="NCBI Taxonomy" id="3712"/>
    <lineage>
        <taxon>Eukaryota</taxon>
        <taxon>Viridiplantae</taxon>
        <taxon>Streptophyta</taxon>
        <taxon>Embryophyta</taxon>
        <taxon>Tracheophyta</taxon>
        <taxon>Spermatophyta</taxon>
        <taxon>Magnoliopsida</taxon>
        <taxon>eudicotyledons</taxon>
        <taxon>Gunneridae</taxon>
        <taxon>Pentapetalae</taxon>
        <taxon>rosids</taxon>
        <taxon>malvids</taxon>
        <taxon>Brassicales</taxon>
        <taxon>Brassicaceae</taxon>
        <taxon>Brassiceae</taxon>
        <taxon>Brassica</taxon>
    </lineage>
</organism>
<dbReference type="EMBL" id="LR031880">
    <property type="protein sequence ID" value="VDD63377.1"/>
    <property type="molecule type" value="Genomic_DNA"/>
</dbReference>
<evidence type="ECO:0008006" key="3">
    <source>
        <dbReference type="Google" id="ProtNLM"/>
    </source>
</evidence>
<accession>A0A3P6FYA5</accession>
<dbReference type="AlphaFoldDB" id="A0A3P6FYA5"/>
<protein>
    <recommendedName>
        <fullName evidence="3">No apical meristem-associated C-terminal domain-containing protein</fullName>
    </recommendedName>
</protein>
<sequence length="109" mass="12638">MVSSITNFERDPKQSSIHGNQEEARPEGVKKAKERLKAQRSAQEMEATSSKSVEKLQEMFEIRNQDHELKKQDFEMKEKLNNRMNDKTGGGKKVTSGRNSRRRRDVECV</sequence>
<name>A0A3P6FYA5_BRAOL</name>
<evidence type="ECO:0000256" key="1">
    <source>
        <dbReference type="SAM" id="MobiDB-lite"/>
    </source>
</evidence>